<evidence type="ECO:0000259" key="10">
    <source>
        <dbReference type="PROSITE" id="PS50876"/>
    </source>
</evidence>
<keyword evidence="7" id="KW-0378">Hydrolase</keyword>
<evidence type="ECO:0000313" key="13">
    <source>
        <dbReference type="Proteomes" id="UP000589495"/>
    </source>
</evidence>
<dbReference type="InterPro" id="IPR017856">
    <property type="entry name" value="Integrase-like_N"/>
</dbReference>
<keyword evidence="4" id="KW-0540">Nuclease</keyword>
<feature type="non-terminal residue" evidence="12">
    <location>
        <position position="249"/>
    </location>
</feature>
<dbReference type="GO" id="GO:0035613">
    <property type="term" value="F:RNA stem-loop binding"/>
    <property type="evidence" value="ECO:0007669"/>
    <property type="project" value="TreeGrafter"/>
</dbReference>
<keyword evidence="3" id="KW-0548">Nucleotidyltransferase</keyword>
<dbReference type="Pfam" id="PF02022">
    <property type="entry name" value="Integrase_Zn"/>
    <property type="match status" value="1"/>
</dbReference>
<proteinExistence type="predicted"/>
<evidence type="ECO:0000256" key="8">
    <source>
        <dbReference type="ARBA" id="ARBA00022918"/>
    </source>
</evidence>
<evidence type="ECO:0000313" key="12">
    <source>
        <dbReference type="EMBL" id="NWT15774.1"/>
    </source>
</evidence>
<gene>
    <name evidence="12" type="primary">Ervk6</name>
    <name evidence="12" type="ORF">VIRALT_R06084</name>
</gene>
<evidence type="ECO:0000256" key="1">
    <source>
        <dbReference type="ARBA" id="ARBA00012493"/>
    </source>
</evidence>
<feature type="domain" description="Integrase catalytic" evidence="11">
    <location>
        <begin position="127"/>
        <end position="249"/>
    </location>
</feature>
<dbReference type="InterPro" id="IPR003308">
    <property type="entry name" value="Integrase_Zn-bd_dom_N"/>
</dbReference>
<dbReference type="EMBL" id="VZRF01009775">
    <property type="protein sequence ID" value="NWT15774.1"/>
    <property type="molecule type" value="Genomic_DNA"/>
</dbReference>
<dbReference type="InterPro" id="IPR012337">
    <property type="entry name" value="RNaseH-like_sf"/>
</dbReference>
<protein>
    <recommendedName>
        <fullName evidence="1">RNA-directed DNA polymerase</fullName>
        <ecNumber evidence="1">2.7.7.49</ecNumber>
    </recommendedName>
</protein>
<dbReference type="PROSITE" id="PS50994">
    <property type="entry name" value="INTEGRASE"/>
    <property type="match status" value="1"/>
</dbReference>
<dbReference type="GO" id="GO:0015074">
    <property type="term" value="P:DNA integration"/>
    <property type="evidence" value="ECO:0007669"/>
    <property type="project" value="InterPro"/>
</dbReference>
<dbReference type="SUPFAM" id="SSF46919">
    <property type="entry name" value="N-terminal Zn binding domain of HIV integrase"/>
    <property type="match status" value="1"/>
</dbReference>
<keyword evidence="2" id="KW-0808">Transferase</keyword>
<feature type="domain" description="Integrase-type" evidence="10">
    <location>
        <begin position="78"/>
        <end position="119"/>
    </location>
</feature>
<reference evidence="12 13" key="1">
    <citation type="submission" date="2019-09" db="EMBL/GenBank/DDBJ databases">
        <title>Bird 10,000 Genomes (B10K) Project - Family phase.</title>
        <authorList>
            <person name="Zhang G."/>
        </authorList>
    </citation>
    <scope>NUCLEOTIDE SEQUENCE [LARGE SCALE GENOMIC DNA]</scope>
    <source>
        <strain evidence="12">B10K-DU-001-22</strain>
        <tissue evidence="12">Muscle</tissue>
    </source>
</reference>
<dbReference type="GO" id="GO:0016787">
    <property type="term" value="F:hydrolase activity"/>
    <property type="evidence" value="ECO:0007669"/>
    <property type="project" value="UniProtKB-KW"/>
</dbReference>
<keyword evidence="9" id="KW-0862">Zinc</keyword>
<dbReference type="GO" id="GO:0008270">
    <property type="term" value="F:zinc ion binding"/>
    <property type="evidence" value="ECO:0007669"/>
    <property type="project" value="UniProtKB-KW"/>
</dbReference>
<keyword evidence="9" id="KW-0863">Zinc-finger</keyword>
<dbReference type="InterPro" id="IPR036397">
    <property type="entry name" value="RNaseH_sf"/>
</dbReference>
<evidence type="ECO:0000256" key="7">
    <source>
        <dbReference type="ARBA" id="ARBA00022801"/>
    </source>
</evidence>
<evidence type="ECO:0000259" key="11">
    <source>
        <dbReference type="PROSITE" id="PS50994"/>
    </source>
</evidence>
<organism evidence="12 13">
    <name type="scientific">Vireo altiloquus</name>
    <name type="common">Black-whiskered vireo</name>
    <name type="synonym">Muscicapa altiloqua</name>
    <dbReference type="NCBI Taxonomy" id="34956"/>
    <lineage>
        <taxon>Eukaryota</taxon>
        <taxon>Metazoa</taxon>
        <taxon>Chordata</taxon>
        <taxon>Craniata</taxon>
        <taxon>Vertebrata</taxon>
        <taxon>Euteleostomi</taxon>
        <taxon>Archelosauria</taxon>
        <taxon>Archosauria</taxon>
        <taxon>Dinosauria</taxon>
        <taxon>Saurischia</taxon>
        <taxon>Theropoda</taxon>
        <taxon>Coelurosauria</taxon>
        <taxon>Aves</taxon>
        <taxon>Neognathae</taxon>
        <taxon>Neoaves</taxon>
        <taxon>Telluraves</taxon>
        <taxon>Australaves</taxon>
        <taxon>Passeriformes</taxon>
        <taxon>Corvoidea</taxon>
        <taxon>Vireonidae</taxon>
        <taxon>Vireoninae</taxon>
        <taxon>Vireo</taxon>
    </lineage>
</organism>
<dbReference type="SUPFAM" id="SSF53098">
    <property type="entry name" value="Ribonuclease H-like"/>
    <property type="match status" value="1"/>
</dbReference>
<dbReference type="Gene3D" id="3.30.420.10">
    <property type="entry name" value="Ribonuclease H-like superfamily/Ribonuclease H"/>
    <property type="match status" value="1"/>
</dbReference>
<dbReference type="Proteomes" id="UP000589495">
    <property type="component" value="Unassembled WGS sequence"/>
</dbReference>
<dbReference type="Gene3D" id="1.10.10.200">
    <property type="match status" value="1"/>
</dbReference>
<dbReference type="PANTHER" id="PTHR41694">
    <property type="entry name" value="ENDOGENOUS RETROVIRUS GROUP K MEMBER POL PROTEIN"/>
    <property type="match status" value="1"/>
</dbReference>
<dbReference type="PROSITE" id="PS50876">
    <property type="entry name" value="ZF_INTEGRASE"/>
    <property type="match status" value="1"/>
</dbReference>
<dbReference type="GO" id="GO:0003964">
    <property type="term" value="F:RNA-directed DNA polymerase activity"/>
    <property type="evidence" value="ECO:0007669"/>
    <property type="project" value="UniProtKB-KW"/>
</dbReference>
<evidence type="ECO:0000256" key="5">
    <source>
        <dbReference type="ARBA" id="ARBA00022723"/>
    </source>
</evidence>
<keyword evidence="6" id="KW-0255">Endonuclease</keyword>
<name>A0A7K5LD95_VIRAL</name>
<dbReference type="GO" id="GO:0004519">
    <property type="term" value="F:endonuclease activity"/>
    <property type="evidence" value="ECO:0007669"/>
    <property type="project" value="UniProtKB-KW"/>
</dbReference>
<sequence>DLLYVAGIVQRIDDALQRKTRNQRLGELFVQLRHMLRQRQHPYCIMQKRSHQWERGLGEGNTRAVAAVSYAVHVPPQNTFERDRHSHEIFHQNAKSLHRQFHITLTDTKGIVHACPQCSHQGLGLGLGTNPKGLKALEICQMDVTHVPKFGRLKYVHVTIDTYSKFIWATAQSGEKTLHVERHLSTCFVVMVIAWEIKTDKGPAYTSQRIARFMQRWEVKHTTGIPHSPTGQAMVERVNHALKEYLMKQ</sequence>
<evidence type="ECO:0000256" key="3">
    <source>
        <dbReference type="ARBA" id="ARBA00022695"/>
    </source>
</evidence>
<keyword evidence="8" id="KW-0695">RNA-directed DNA polymerase</keyword>
<evidence type="ECO:0000256" key="2">
    <source>
        <dbReference type="ARBA" id="ARBA00022679"/>
    </source>
</evidence>
<keyword evidence="13" id="KW-1185">Reference proteome</keyword>
<dbReference type="InterPro" id="IPR001584">
    <property type="entry name" value="Integrase_cat-core"/>
</dbReference>
<accession>A0A7K5LD95</accession>
<dbReference type="EC" id="2.7.7.49" evidence="1"/>
<dbReference type="PANTHER" id="PTHR41694:SF3">
    <property type="entry name" value="RNA-DIRECTED DNA POLYMERASE-RELATED"/>
    <property type="match status" value="1"/>
</dbReference>
<evidence type="ECO:0000256" key="4">
    <source>
        <dbReference type="ARBA" id="ARBA00022722"/>
    </source>
</evidence>
<evidence type="ECO:0000256" key="9">
    <source>
        <dbReference type="PROSITE-ProRule" id="PRU00450"/>
    </source>
</evidence>
<dbReference type="AlphaFoldDB" id="A0A7K5LD95"/>
<evidence type="ECO:0000256" key="6">
    <source>
        <dbReference type="ARBA" id="ARBA00022759"/>
    </source>
</evidence>
<keyword evidence="5" id="KW-0479">Metal-binding</keyword>
<comment type="caution">
    <text evidence="12">The sequence shown here is derived from an EMBL/GenBank/DDBJ whole genome shotgun (WGS) entry which is preliminary data.</text>
</comment>
<dbReference type="Pfam" id="PF00665">
    <property type="entry name" value="rve"/>
    <property type="match status" value="1"/>
</dbReference>
<feature type="non-terminal residue" evidence="12">
    <location>
        <position position="1"/>
    </location>
</feature>